<dbReference type="EMBL" id="GL377572">
    <property type="protein sequence ID" value="EFJ32731.1"/>
    <property type="molecule type" value="Genomic_DNA"/>
</dbReference>
<dbReference type="PANTHER" id="PTHR47255:SF4">
    <property type="entry name" value="GATA ZINC FINGER DOMAIN-CONTAINING PROTEIN 12"/>
    <property type="match status" value="1"/>
</dbReference>
<dbReference type="Gene3D" id="3.30.50.10">
    <property type="entry name" value="Erythroid Transcription Factor GATA-1, subunit A"/>
    <property type="match status" value="1"/>
</dbReference>
<dbReference type="AlphaFoldDB" id="D8R4U4"/>
<feature type="domain" description="GATA-type" evidence="6">
    <location>
        <begin position="71"/>
        <end position="131"/>
    </location>
</feature>
<accession>D8R4U4</accession>
<dbReference type="GO" id="GO:0006355">
    <property type="term" value="P:regulation of DNA-templated transcription"/>
    <property type="evidence" value="ECO:0000318"/>
    <property type="project" value="GO_Central"/>
</dbReference>
<evidence type="ECO:0000256" key="2">
    <source>
        <dbReference type="ARBA" id="ARBA00022771"/>
    </source>
</evidence>
<dbReference type="CDD" id="cd00202">
    <property type="entry name" value="ZnF_GATA"/>
    <property type="match status" value="1"/>
</dbReference>
<dbReference type="PANTHER" id="PTHR47255">
    <property type="entry name" value="GATA TRANSCRIPTION FACTOR 22-RELATED"/>
    <property type="match status" value="1"/>
</dbReference>
<dbReference type="GO" id="GO:0005634">
    <property type="term" value="C:nucleus"/>
    <property type="evidence" value="ECO:0000318"/>
    <property type="project" value="GO_Central"/>
</dbReference>
<dbReference type="STRING" id="88036.D8R4U4"/>
<feature type="region of interest" description="Disordered" evidence="5">
    <location>
        <begin position="45"/>
        <end position="95"/>
    </location>
</feature>
<dbReference type="InterPro" id="IPR000679">
    <property type="entry name" value="Znf_GATA"/>
</dbReference>
<dbReference type="InterPro" id="IPR013088">
    <property type="entry name" value="Znf_NHR/GATA"/>
</dbReference>
<dbReference type="InterPro" id="IPR052138">
    <property type="entry name" value="GATA_ZnFinger_Domain"/>
</dbReference>
<evidence type="ECO:0000313" key="7">
    <source>
        <dbReference type="EMBL" id="EFJ20692.1"/>
    </source>
</evidence>
<evidence type="ECO:0000313" key="8">
    <source>
        <dbReference type="EMBL" id="EFJ32731.1"/>
    </source>
</evidence>
<dbReference type="KEGG" id="smo:SELMODRAFT_451362"/>
<dbReference type="Pfam" id="PF00320">
    <property type="entry name" value="GATA"/>
    <property type="match status" value="1"/>
</dbReference>
<evidence type="ECO:0000256" key="5">
    <source>
        <dbReference type="SAM" id="MobiDB-lite"/>
    </source>
</evidence>
<dbReference type="KEGG" id="smo:SELMODRAFT_107936"/>
<sequence length="243" mass="26659">MDEDNDSKVEIAKLGERSDEEWIKPKLERKSELLDGKSLCGRLAVITSHSPPRNHASDGAASSSEMSPGATSPSRSCTQCGATKTPLWRNGPCGPKSLCNACGIRYKKVGSTKRTSNSSDPHEQPQKLSTKSPKRKAEAVEETERSHGHRRSRLVVRGEKREAVEEKASCSSSQVVFKQQCSSRQAPVPRRVCTRRSLPSGFHTPKWGSRSARFNTFRKSHQTKDEEEGAALLMALACGLVNA</sequence>
<feature type="region of interest" description="Disordered" evidence="5">
    <location>
        <begin position="110"/>
        <end position="160"/>
    </location>
</feature>
<reference evidence="8 9" key="1">
    <citation type="journal article" date="2011" name="Science">
        <title>The Selaginella genome identifies genetic changes associated with the evolution of vascular plants.</title>
        <authorList>
            <person name="Banks J.A."/>
            <person name="Nishiyama T."/>
            <person name="Hasebe M."/>
            <person name="Bowman J.L."/>
            <person name="Gribskov M."/>
            <person name="dePamphilis C."/>
            <person name="Albert V.A."/>
            <person name="Aono N."/>
            <person name="Aoyama T."/>
            <person name="Ambrose B.A."/>
            <person name="Ashton N.W."/>
            <person name="Axtell M.J."/>
            <person name="Barker E."/>
            <person name="Barker M.S."/>
            <person name="Bennetzen J.L."/>
            <person name="Bonawitz N.D."/>
            <person name="Chapple C."/>
            <person name="Cheng C."/>
            <person name="Correa L.G."/>
            <person name="Dacre M."/>
            <person name="DeBarry J."/>
            <person name="Dreyer I."/>
            <person name="Elias M."/>
            <person name="Engstrom E.M."/>
            <person name="Estelle M."/>
            <person name="Feng L."/>
            <person name="Finet C."/>
            <person name="Floyd S.K."/>
            <person name="Frommer W.B."/>
            <person name="Fujita T."/>
            <person name="Gramzow L."/>
            <person name="Gutensohn M."/>
            <person name="Harholt J."/>
            <person name="Hattori M."/>
            <person name="Heyl A."/>
            <person name="Hirai T."/>
            <person name="Hiwatashi Y."/>
            <person name="Ishikawa M."/>
            <person name="Iwata M."/>
            <person name="Karol K.G."/>
            <person name="Koehler B."/>
            <person name="Kolukisaoglu U."/>
            <person name="Kubo M."/>
            <person name="Kurata T."/>
            <person name="Lalonde S."/>
            <person name="Li K."/>
            <person name="Li Y."/>
            <person name="Litt A."/>
            <person name="Lyons E."/>
            <person name="Manning G."/>
            <person name="Maruyama T."/>
            <person name="Michael T.P."/>
            <person name="Mikami K."/>
            <person name="Miyazaki S."/>
            <person name="Morinaga S."/>
            <person name="Murata T."/>
            <person name="Mueller-Roeber B."/>
            <person name="Nelson D.R."/>
            <person name="Obara M."/>
            <person name="Oguri Y."/>
            <person name="Olmstead R.G."/>
            <person name="Onodera N."/>
            <person name="Petersen B.L."/>
            <person name="Pils B."/>
            <person name="Prigge M."/>
            <person name="Rensing S.A."/>
            <person name="Riano-Pachon D.M."/>
            <person name="Roberts A.W."/>
            <person name="Sato Y."/>
            <person name="Scheller H.V."/>
            <person name="Schulz B."/>
            <person name="Schulz C."/>
            <person name="Shakirov E.V."/>
            <person name="Shibagaki N."/>
            <person name="Shinohara N."/>
            <person name="Shippen D.E."/>
            <person name="Soerensen I."/>
            <person name="Sotooka R."/>
            <person name="Sugimoto N."/>
            <person name="Sugita M."/>
            <person name="Sumikawa N."/>
            <person name="Tanurdzic M."/>
            <person name="Theissen G."/>
            <person name="Ulvskov P."/>
            <person name="Wakazuki S."/>
            <person name="Weng J.K."/>
            <person name="Willats W.W."/>
            <person name="Wipf D."/>
            <person name="Wolf P.G."/>
            <person name="Yang L."/>
            <person name="Zimmer A.D."/>
            <person name="Zhu Q."/>
            <person name="Mitros T."/>
            <person name="Hellsten U."/>
            <person name="Loque D."/>
            <person name="Otillar R."/>
            <person name="Salamov A."/>
            <person name="Schmutz J."/>
            <person name="Shapiro H."/>
            <person name="Lindquist E."/>
            <person name="Lucas S."/>
            <person name="Rokhsar D."/>
            <person name="Grigoriev I.V."/>
        </authorList>
    </citation>
    <scope>NUCLEOTIDE SEQUENCE [LARGE SCALE GENOMIC DNA]</scope>
</reference>
<evidence type="ECO:0000256" key="4">
    <source>
        <dbReference type="PROSITE-ProRule" id="PRU00094"/>
    </source>
</evidence>
<dbReference type="OrthoDB" id="734811at2759"/>
<feature type="compositionally biased region" description="Basic and acidic residues" evidence="5">
    <location>
        <begin position="135"/>
        <end position="146"/>
    </location>
</feature>
<dbReference type="FunCoup" id="D8R4U4">
    <property type="interactions" value="524"/>
</dbReference>
<organism evidence="9">
    <name type="scientific">Selaginella moellendorffii</name>
    <name type="common">Spikemoss</name>
    <dbReference type="NCBI Taxonomy" id="88036"/>
    <lineage>
        <taxon>Eukaryota</taxon>
        <taxon>Viridiplantae</taxon>
        <taxon>Streptophyta</taxon>
        <taxon>Embryophyta</taxon>
        <taxon>Tracheophyta</taxon>
        <taxon>Lycopodiopsida</taxon>
        <taxon>Selaginellales</taxon>
        <taxon>Selaginellaceae</taxon>
        <taxon>Selaginella</taxon>
    </lineage>
</organism>
<dbReference type="Gramene" id="EFJ20692">
    <property type="protein sequence ID" value="EFJ20692"/>
    <property type="gene ID" value="SELMODRAFT_107936"/>
</dbReference>
<dbReference type="EMBL" id="GL377601">
    <property type="protein sequence ID" value="EFJ20692.1"/>
    <property type="molecule type" value="Genomic_DNA"/>
</dbReference>
<dbReference type="SUPFAM" id="SSF57716">
    <property type="entry name" value="Glucocorticoid receptor-like (DNA-binding domain)"/>
    <property type="match status" value="1"/>
</dbReference>
<evidence type="ECO:0000313" key="9">
    <source>
        <dbReference type="Proteomes" id="UP000001514"/>
    </source>
</evidence>
<dbReference type="Proteomes" id="UP000001514">
    <property type="component" value="Unassembled WGS sequence"/>
</dbReference>
<dbReference type="eggNOG" id="KOG1601">
    <property type="taxonomic scope" value="Eukaryota"/>
</dbReference>
<gene>
    <name evidence="8" type="primary">HANb-1</name>
    <name evidence="7" type="synonym">HANb-2</name>
    <name evidence="7" type="ORF">SELMODRAFT_107936</name>
    <name evidence="8" type="ORF">SELMODRAFT_451362</name>
</gene>
<keyword evidence="2 4" id="KW-0863">Zinc-finger</keyword>
<dbReference type="HOGENOM" id="CLU_1144217_0_0_1"/>
<dbReference type="GO" id="GO:0000976">
    <property type="term" value="F:transcription cis-regulatory region binding"/>
    <property type="evidence" value="ECO:0000318"/>
    <property type="project" value="GO_Central"/>
</dbReference>
<dbReference type="SMART" id="SM00401">
    <property type="entry name" value="ZnF_GATA"/>
    <property type="match status" value="1"/>
</dbReference>
<dbReference type="PROSITE" id="PS00344">
    <property type="entry name" value="GATA_ZN_FINGER_1"/>
    <property type="match status" value="1"/>
</dbReference>
<name>D8R4U4_SELML</name>
<dbReference type="PROSITE" id="PS50114">
    <property type="entry name" value="GATA_ZN_FINGER_2"/>
    <property type="match status" value="1"/>
</dbReference>
<dbReference type="Gramene" id="EFJ32731">
    <property type="protein sequence ID" value="EFJ32731"/>
    <property type="gene ID" value="SELMODRAFT_451362"/>
</dbReference>
<evidence type="ECO:0000256" key="1">
    <source>
        <dbReference type="ARBA" id="ARBA00022723"/>
    </source>
</evidence>
<dbReference type="InParanoid" id="D8R4U4"/>
<dbReference type="GO" id="GO:0008270">
    <property type="term" value="F:zinc ion binding"/>
    <property type="evidence" value="ECO:0007669"/>
    <property type="project" value="UniProtKB-KW"/>
</dbReference>
<evidence type="ECO:0000256" key="3">
    <source>
        <dbReference type="ARBA" id="ARBA00022833"/>
    </source>
</evidence>
<keyword evidence="1" id="KW-0479">Metal-binding</keyword>
<dbReference type="OMA" id="RTCSDCK"/>
<proteinExistence type="predicted"/>
<feature type="compositionally biased region" description="Polar residues" evidence="5">
    <location>
        <begin position="60"/>
        <end position="82"/>
    </location>
</feature>
<evidence type="ECO:0000259" key="6">
    <source>
        <dbReference type="PROSITE" id="PS50114"/>
    </source>
</evidence>
<dbReference type="GeneID" id="9658148"/>
<keyword evidence="9" id="KW-1185">Reference proteome</keyword>
<protein>
    <submittedName>
        <fullName evidence="8">Uncharacterized protein HANb-1</fullName>
    </submittedName>
    <submittedName>
        <fullName evidence="7">Uncharacterized protein HANb-2</fullName>
    </submittedName>
</protein>
<keyword evidence="3" id="KW-0862">Zinc</keyword>